<dbReference type="KEGG" id="amv:ACMV_P1_01470"/>
<dbReference type="EMBL" id="AP012036">
    <property type="protein sequence ID" value="BAJ82943.1"/>
    <property type="molecule type" value="Genomic_DNA"/>
</dbReference>
<dbReference type="AlphaFoldDB" id="F0J776"/>
<evidence type="ECO:0000313" key="1">
    <source>
        <dbReference type="EMBL" id="BAJ82943.1"/>
    </source>
</evidence>
<evidence type="ECO:0000313" key="2">
    <source>
        <dbReference type="Proteomes" id="UP000007100"/>
    </source>
</evidence>
<organism evidence="1 2">
    <name type="scientific">Acidiphilium multivorum (strain DSM 11245 / JCM 8867 / NBRC 100883 / AIU 301)</name>
    <dbReference type="NCBI Taxonomy" id="926570"/>
    <lineage>
        <taxon>Bacteria</taxon>
        <taxon>Pseudomonadati</taxon>
        <taxon>Pseudomonadota</taxon>
        <taxon>Alphaproteobacteria</taxon>
        <taxon>Acetobacterales</taxon>
        <taxon>Acidocellaceae</taxon>
        <taxon>Acidiphilium</taxon>
    </lineage>
</organism>
<name>F0J776_ACIMA</name>
<dbReference type="HOGENOM" id="CLU_1438235_0_0_5"/>
<dbReference type="Proteomes" id="UP000007100">
    <property type="component" value="Plasmid pACMV1"/>
</dbReference>
<geneLocation type="plasmid" evidence="1 2">
    <name>pACMV1</name>
</geneLocation>
<accession>F0J776</accession>
<keyword evidence="2" id="KW-1185">Reference proteome</keyword>
<keyword evidence="1" id="KW-0614">Plasmid</keyword>
<gene>
    <name evidence="1" type="ordered locus">ACMV_P1_01470</name>
</gene>
<proteinExistence type="predicted"/>
<reference evidence="1 2" key="1">
    <citation type="submission" date="2010-12" db="EMBL/GenBank/DDBJ databases">
        <title>Whole genome sequence of Acidiphilium multivorum AIU301.</title>
        <authorList>
            <person name="Narita-Yamada S."/>
            <person name="Nakamura S."/>
            <person name="Ito N."/>
            <person name="Takarada H."/>
            <person name="Katano Y."/>
            <person name="Nakazawa H."/>
            <person name="Hosoyama A."/>
            <person name="Yamada R."/>
            <person name="Fujita N."/>
        </authorList>
    </citation>
    <scope>NUCLEOTIDE SEQUENCE [LARGE SCALE GENOMIC DNA]</scope>
    <source>
        <strain evidence="2">DSM 11245 / JCM 8867 / AIU301</strain>
        <plasmid evidence="1 2">pACMV1</plasmid>
    </source>
</reference>
<protein>
    <submittedName>
        <fullName evidence="1">Uncharacterized protein</fullName>
    </submittedName>
</protein>
<sequence length="188" mass="21018">MNKALGIVALICKAGDKSKEKHNALLITPTYSNPLLFCSAIPERRGFIAPHCPPGLNQPPHGVCPELNQRFIRKENLIHIAGETNLLQRDRGFDGATDELGSILIIAENLIQALYGRSIQPQCRCNRQSLRSCHLVTIRQPYCFQQIDVSYNFSGHLLLTFKIPLIRMQLVLAVTRSRPCFAQEPAAC</sequence>